<proteinExistence type="predicted"/>
<name>A0A1D8NC59_YARLL</name>
<dbReference type="Proteomes" id="UP000182444">
    <property type="component" value="Chromosome 1C"/>
</dbReference>
<dbReference type="RefSeq" id="XP_068138617.1">
    <property type="nucleotide sequence ID" value="XM_068282516.1"/>
</dbReference>
<feature type="chain" id="PRO_5009110451" evidence="1">
    <location>
        <begin position="19"/>
        <end position="74"/>
    </location>
</feature>
<evidence type="ECO:0000256" key="1">
    <source>
        <dbReference type="SAM" id="SignalP"/>
    </source>
</evidence>
<feature type="signal peptide" evidence="1">
    <location>
        <begin position="1"/>
        <end position="18"/>
    </location>
</feature>
<reference evidence="2 3" key="1">
    <citation type="journal article" date="2016" name="PLoS ONE">
        <title>Sequence Assembly of Yarrowia lipolytica Strain W29/CLIB89 Shows Transposable Element Diversity.</title>
        <authorList>
            <person name="Magnan C."/>
            <person name="Yu J."/>
            <person name="Chang I."/>
            <person name="Jahn E."/>
            <person name="Kanomata Y."/>
            <person name="Wu J."/>
            <person name="Zeller M."/>
            <person name="Oakes M."/>
            <person name="Baldi P."/>
            <person name="Sandmeyer S."/>
        </authorList>
    </citation>
    <scope>NUCLEOTIDE SEQUENCE [LARGE SCALE GENOMIC DNA]</scope>
    <source>
        <strain evidence="3">CLIB89(W29)</strain>
    </source>
</reference>
<sequence>MWKIIAVLALHCLSLTLTGYRHHFLLTPQDDLKQTSTFAASVENTLEPFSLIKVSRGNSTVDNRLLLSFKHVLS</sequence>
<dbReference type="VEuPathDB" id="FungiDB:YALI1_C29905g"/>
<accession>A0A1D8NC59</accession>
<protein>
    <submittedName>
        <fullName evidence="2">Uncharacterized protein</fullName>
    </submittedName>
</protein>
<gene>
    <name evidence="2" type="ORF">YALI1_C29905g</name>
</gene>
<dbReference type="GeneID" id="94583142"/>
<evidence type="ECO:0000313" key="2">
    <source>
        <dbReference type="EMBL" id="AOW03212.1"/>
    </source>
</evidence>
<keyword evidence="1" id="KW-0732">Signal</keyword>
<evidence type="ECO:0000313" key="3">
    <source>
        <dbReference type="Proteomes" id="UP000182444"/>
    </source>
</evidence>
<dbReference type="EMBL" id="CP017555">
    <property type="protein sequence ID" value="AOW03212.1"/>
    <property type="molecule type" value="Genomic_DNA"/>
</dbReference>
<dbReference type="AlphaFoldDB" id="A0A1D8NC59"/>
<organism evidence="2 3">
    <name type="scientific">Yarrowia lipolytica</name>
    <name type="common">Candida lipolytica</name>
    <dbReference type="NCBI Taxonomy" id="4952"/>
    <lineage>
        <taxon>Eukaryota</taxon>
        <taxon>Fungi</taxon>
        <taxon>Dikarya</taxon>
        <taxon>Ascomycota</taxon>
        <taxon>Saccharomycotina</taxon>
        <taxon>Dipodascomycetes</taxon>
        <taxon>Dipodascales</taxon>
        <taxon>Dipodascales incertae sedis</taxon>
        <taxon>Yarrowia</taxon>
    </lineage>
</organism>